<organism evidence="3 4">
    <name type="scientific">Geodia barretti</name>
    <name type="common">Barrett's horny sponge</name>
    <dbReference type="NCBI Taxonomy" id="519541"/>
    <lineage>
        <taxon>Eukaryota</taxon>
        <taxon>Metazoa</taxon>
        <taxon>Porifera</taxon>
        <taxon>Demospongiae</taxon>
        <taxon>Heteroscleromorpha</taxon>
        <taxon>Tetractinellida</taxon>
        <taxon>Astrophorina</taxon>
        <taxon>Geodiidae</taxon>
        <taxon>Geodia</taxon>
    </lineage>
</organism>
<evidence type="ECO:0000313" key="4">
    <source>
        <dbReference type="Proteomes" id="UP001174909"/>
    </source>
</evidence>
<dbReference type="PRINTS" id="PR00080">
    <property type="entry name" value="SDRFAMILY"/>
</dbReference>
<accession>A0AA35RWC8</accession>
<protein>
    <submittedName>
        <fullName evidence="3">Dehydrogenase/reductase SDR family member 7</fullName>
    </submittedName>
</protein>
<dbReference type="AlphaFoldDB" id="A0AA35RWC8"/>
<dbReference type="PROSITE" id="PS00061">
    <property type="entry name" value="ADH_SHORT"/>
    <property type="match status" value="1"/>
</dbReference>
<dbReference type="Gene3D" id="3.40.50.720">
    <property type="entry name" value="NAD(P)-binding Rossmann-like Domain"/>
    <property type="match status" value="1"/>
</dbReference>
<reference evidence="3" key="1">
    <citation type="submission" date="2023-03" db="EMBL/GenBank/DDBJ databases">
        <authorList>
            <person name="Steffen K."/>
            <person name="Cardenas P."/>
        </authorList>
    </citation>
    <scope>NUCLEOTIDE SEQUENCE</scope>
</reference>
<proteinExistence type="inferred from homology"/>
<evidence type="ECO:0000313" key="3">
    <source>
        <dbReference type="EMBL" id="CAI8018454.1"/>
    </source>
</evidence>
<keyword evidence="4" id="KW-1185">Reference proteome</keyword>
<evidence type="ECO:0000256" key="2">
    <source>
        <dbReference type="RuleBase" id="RU000363"/>
    </source>
</evidence>
<name>A0AA35RWC8_GEOBA</name>
<gene>
    <name evidence="3" type="ORF">GBAR_LOCUS11202</name>
</gene>
<dbReference type="InterPro" id="IPR002347">
    <property type="entry name" value="SDR_fam"/>
</dbReference>
<dbReference type="GO" id="GO:0016491">
    <property type="term" value="F:oxidoreductase activity"/>
    <property type="evidence" value="ECO:0007669"/>
    <property type="project" value="UniProtKB-KW"/>
</dbReference>
<dbReference type="PANTHER" id="PTHR44269">
    <property type="entry name" value="DEHYDROGENASE/REDUCTASE SDR FAMILY MEMBER 7-RELATED"/>
    <property type="match status" value="1"/>
</dbReference>
<dbReference type="InterPro" id="IPR053011">
    <property type="entry name" value="SDR_family_member_7"/>
</dbReference>
<dbReference type="Proteomes" id="UP001174909">
    <property type="component" value="Unassembled WGS sequence"/>
</dbReference>
<dbReference type="PRINTS" id="PR00081">
    <property type="entry name" value="GDHRDH"/>
</dbReference>
<dbReference type="EMBL" id="CASHTH010001688">
    <property type="protein sequence ID" value="CAI8018454.1"/>
    <property type="molecule type" value="Genomic_DNA"/>
</dbReference>
<dbReference type="Pfam" id="PF00106">
    <property type="entry name" value="adh_short"/>
    <property type="match status" value="1"/>
</dbReference>
<evidence type="ECO:0000256" key="1">
    <source>
        <dbReference type="ARBA" id="ARBA00023002"/>
    </source>
</evidence>
<dbReference type="PANTHER" id="PTHR44269:SF1">
    <property type="entry name" value="DEHYDROGENASE_REDUCTASE SDR FAMILY MEMBER 7"/>
    <property type="match status" value="1"/>
</dbReference>
<dbReference type="InterPro" id="IPR020904">
    <property type="entry name" value="Sc_DH/Rdtase_CS"/>
</dbReference>
<dbReference type="InterPro" id="IPR036291">
    <property type="entry name" value="NAD(P)-bd_dom_sf"/>
</dbReference>
<dbReference type="SUPFAM" id="SSF51735">
    <property type="entry name" value="NAD(P)-binding Rossmann-fold domains"/>
    <property type="match status" value="1"/>
</dbReference>
<keyword evidence="1" id="KW-0560">Oxidoreductase</keyword>
<comment type="caution">
    <text evidence="3">The sequence shown here is derived from an EMBL/GenBank/DDBJ whole genome shotgun (WGS) entry which is preliminary data.</text>
</comment>
<comment type="similarity">
    <text evidence="2">Belongs to the short-chain dehydrogenases/reductases (SDR) family.</text>
</comment>
<sequence>MAGVWSLRDMVDLEAVRSWLPPSWVLATAGSAVVAYLIYKSVRILRTDCDLTLMSKSLRPQYFSGRVVWVTGASSGIGEALCRELSKHGALLIMSARSDQTMETIKQSLAHPENAKILPLDLSDAKICSSATEKALELFGRVDILINNAGVSQRCFFMDTDEGTDDAMMQINYKAPRTLTQGVIPGMLEQDFGHVVNISSICGVSGMPLRSTYCASKFALRGLTHTLRYEFHDKKNLRFSLVCPGPVQTSGDQNSHIGGGRLHGKSDDLNQQRMTAQRCAQLTLVAISNQLLEVWVSRKPALYVPYLAHYAPSTLHFLWRARSGAFIHETMGRSSY</sequence>